<dbReference type="GO" id="GO:0030686">
    <property type="term" value="C:90S preribosome"/>
    <property type="evidence" value="ECO:0007669"/>
    <property type="project" value="TreeGrafter"/>
</dbReference>
<dbReference type="PANTHER" id="PTHR14490:SF5">
    <property type="entry name" value="PROTEIN KRI1 HOMOLOG"/>
    <property type="match status" value="1"/>
</dbReference>
<reference evidence="2" key="1">
    <citation type="submission" date="2022-11" db="EMBL/GenBank/DDBJ databases">
        <authorList>
            <person name="Kikuchi T."/>
        </authorList>
    </citation>
    <scope>NUCLEOTIDE SEQUENCE</scope>
    <source>
        <strain evidence="2">PS1010</strain>
    </source>
</reference>
<dbReference type="PANTHER" id="PTHR14490">
    <property type="entry name" value="ZINC FINGER, ZZ TYPE"/>
    <property type="match status" value="1"/>
</dbReference>
<dbReference type="OrthoDB" id="10252032at2759"/>
<feature type="region of interest" description="Disordered" evidence="1">
    <location>
        <begin position="1"/>
        <end position="25"/>
    </location>
</feature>
<sequence>MSKKKNLSLFDDEEEEQDAKQDLGFNKGYATRYDNWRRLEEMQKIKDRYGDLEDDGNSSSSESEPEWTDEHEEAFLKTLGALKSGDRSFFENGKSYFKEVEEATSSQKNPEKKQKKKKDEKITIKDYERKLVLEKGGQIDEDDDDEEIERKEQREGYHEEQEKLRKSLSAAINSGIKDDGDDFLVERKKTKLEQVASVTCHKRSQGLALFQRAKLAASPRQLGSQGTATCDLGCLGSATCLKHSQGVATCHSGSLGADPFQSTVLDASPRQLGSEGSAP</sequence>
<name>A0A9P1I920_9PELO</name>
<evidence type="ECO:0000256" key="1">
    <source>
        <dbReference type="SAM" id="MobiDB-lite"/>
    </source>
</evidence>
<evidence type="ECO:0000313" key="3">
    <source>
        <dbReference type="Proteomes" id="UP001152747"/>
    </source>
</evidence>
<comment type="caution">
    <text evidence="2">The sequence shown here is derived from an EMBL/GenBank/DDBJ whole genome shotgun (WGS) entry which is preliminary data.</text>
</comment>
<dbReference type="GO" id="GO:0005730">
    <property type="term" value="C:nucleolus"/>
    <property type="evidence" value="ECO:0007669"/>
    <property type="project" value="TreeGrafter"/>
</dbReference>
<accession>A0A9P1I920</accession>
<feature type="compositionally biased region" description="Basic and acidic residues" evidence="1">
    <location>
        <begin position="109"/>
        <end position="120"/>
    </location>
</feature>
<dbReference type="Proteomes" id="UP001152747">
    <property type="component" value="Unassembled WGS sequence"/>
</dbReference>
<proteinExistence type="predicted"/>
<organism evidence="2 3">
    <name type="scientific">Caenorhabditis angaria</name>
    <dbReference type="NCBI Taxonomy" id="860376"/>
    <lineage>
        <taxon>Eukaryota</taxon>
        <taxon>Metazoa</taxon>
        <taxon>Ecdysozoa</taxon>
        <taxon>Nematoda</taxon>
        <taxon>Chromadorea</taxon>
        <taxon>Rhabditida</taxon>
        <taxon>Rhabditina</taxon>
        <taxon>Rhabditomorpha</taxon>
        <taxon>Rhabditoidea</taxon>
        <taxon>Rhabditidae</taxon>
        <taxon>Peloderinae</taxon>
        <taxon>Caenorhabditis</taxon>
    </lineage>
</organism>
<evidence type="ECO:0000313" key="2">
    <source>
        <dbReference type="EMBL" id="CAI5440629.1"/>
    </source>
</evidence>
<dbReference type="GO" id="GO:0000447">
    <property type="term" value="P:endonucleolytic cleavage in ITS1 to separate SSU-rRNA from 5.8S rRNA and LSU-rRNA from tricistronic rRNA transcript (SSU-rRNA, 5.8S rRNA, LSU-rRNA)"/>
    <property type="evidence" value="ECO:0007669"/>
    <property type="project" value="TreeGrafter"/>
</dbReference>
<feature type="region of interest" description="Disordered" evidence="1">
    <location>
        <begin position="47"/>
        <end position="73"/>
    </location>
</feature>
<dbReference type="InterPro" id="IPR018034">
    <property type="entry name" value="Kri1"/>
</dbReference>
<dbReference type="EMBL" id="CANHGI010000002">
    <property type="protein sequence ID" value="CAI5440629.1"/>
    <property type="molecule type" value="Genomic_DNA"/>
</dbReference>
<feature type="compositionally biased region" description="Basic and acidic residues" evidence="1">
    <location>
        <begin position="148"/>
        <end position="165"/>
    </location>
</feature>
<feature type="compositionally biased region" description="Acidic residues" evidence="1">
    <location>
        <begin position="63"/>
        <end position="72"/>
    </location>
</feature>
<gene>
    <name evidence="2" type="ORF">CAMP_LOCUS3266</name>
</gene>
<feature type="region of interest" description="Disordered" evidence="1">
    <location>
        <begin position="100"/>
        <end position="120"/>
    </location>
</feature>
<feature type="region of interest" description="Disordered" evidence="1">
    <location>
        <begin position="133"/>
        <end position="165"/>
    </location>
</feature>
<dbReference type="AlphaFoldDB" id="A0A9P1I920"/>
<evidence type="ECO:0008006" key="4">
    <source>
        <dbReference type="Google" id="ProtNLM"/>
    </source>
</evidence>
<keyword evidence="3" id="KW-1185">Reference proteome</keyword>
<protein>
    <recommendedName>
        <fullName evidence="4">Protein KRI1 homolog</fullName>
    </recommendedName>
</protein>